<dbReference type="EMBL" id="JYDR01004565">
    <property type="protein sequence ID" value="KRY43977.1"/>
    <property type="molecule type" value="Genomic_DNA"/>
</dbReference>
<gene>
    <name evidence="2" type="ORF">T4A_2912</name>
</gene>
<protein>
    <submittedName>
        <fullName evidence="2">Uncharacterized protein</fullName>
    </submittedName>
</protein>
<feature type="compositionally biased region" description="Basic and acidic residues" evidence="1">
    <location>
        <begin position="1"/>
        <end position="10"/>
    </location>
</feature>
<feature type="compositionally biased region" description="Polar residues" evidence="1">
    <location>
        <begin position="39"/>
        <end position="50"/>
    </location>
</feature>
<reference evidence="2 3" key="1">
    <citation type="submission" date="2015-01" db="EMBL/GenBank/DDBJ databases">
        <title>Evolution of Trichinella species and genotypes.</title>
        <authorList>
            <person name="Korhonen P.K."/>
            <person name="Edoardo P."/>
            <person name="Giuseppe L.R."/>
            <person name="Gasser R.B."/>
        </authorList>
    </citation>
    <scope>NUCLEOTIDE SEQUENCE [LARGE SCALE GENOMIC DNA]</scope>
    <source>
        <strain evidence="2">ISS13</strain>
    </source>
</reference>
<organism evidence="2 3">
    <name type="scientific">Trichinella pseudospiralis</name>
    <name type="common">Parasitic roundworm</name>
    <dbReference type="NCBI Taxonomy" id="6337"/>
    <lineage>
        <taxon>Eukaryota</taxon>
        <taxon>Metazoa</taxon>
        <taxon>Ecdysozoa</taxon>
        <taxon>Nematoda</taxon>
        <taxon>Enoplea</taxon>
        <taxon>Dorylaimia</taxon>
        <taxon>Trichinellida</taxon>
        <taxon>Trichinellidae</taxon>
        <taxon>Trichinella</taxon>
    </lineage>
</organism>
<sequence length="50" mass="5607">LHYGCRRVDPAKAAPSVNEDARGLRHQSLQPPLAEFPRSLTQQRNALPDE</sequence>
<dbReference type="Proteomes" id="UP000054632">
    <property type="component" value="Unassembled WGS sequence"/>
</dbReference>
<dbReference type="AlphaFoldDB" id="A0A0V1C3V5"/>
<feature type="non-terminal residue" evidence="2">
    <location>
        <position position="50"/>
    </location>
</feature>
<evidence type="ECO:0000313" key="2">
    <source>
        <dbReference type="EMBL" id="KRY43977.1"/>
    </source>
</evidence>
<feature type="region of interest" description="Disordered" evidence="1">
    <location>
        <begin position="1"/>
        <end position="50"/>
    </location>
</feature>
<name>A0A0V1C3V5_TRIPS</name>
<comment type="caution">
    <text evidence="2">The sequence shown here is derived from an EMBL/GenBank/DDBJ whole genome shotgun (WGS) entry which is preliminary data.</text>
</comment>
<evidence type="ECO:0000256" key="1">
    <source>
        <dbReference type="SAM" id="MobiDB-lite"/>
    </source>
</evidence>
<proteinExistence type="predicted"/>
<feature type="non-terminal residue" evidence="2">
    <location>
        <position position="1"/>
    </location>
</feature>
<accession>A0A0V1C3V5</accession>
<evidence type="ECO:0000313" key="3">
    <source>
        <dbReference type="Proteomes" id="UP000054632"/>
    </source>
</evidence>